<gene>
    <name evidence="2" type="ORF">QBC40DRAFT_34337</name>
</gene>
<proteinExistence type="predicted"/>
<dbReference type="SUPFAM" id="SSF55729">
    <property type="entry name" value="Acyl-CoA N-acyltransferases (Nat)"/>
    <property type="match status" value="1"/>
</dbReference>
<accession>A0AAN7AX73</accession>
<reference evidence="2" key="1">
    <citation type="journal article" date="2023" name="Mol. Phylogenet. Evol.">
        <title>Genome-scale phylogeny and comparative genomics of the fungal order Sordariales.</title>
        <authorList>
            <person name="Hensen N."/>
            <person name="Bonometti L."/>
            <person name="Westerberg I."/>
            <person name="Brannstrom I.O."/>
            <person name="Guillou S."/>
            <person name="Cros-Aarteil S."/>
            <person name="Calhoun S."/>
            <person name="Haridas S."/>
            <person name="Kuo A."/>
            <person name="Mondo S."/>
            <person name="Pangilinan J."/>
            <person name="Riley R."/>
            <person name="LaButti K."/>
            <person name="Andreopoulos B."/>
            <person name="Lipzen A."/>
            <person name="Chen C."/>
            <person name="Yan M."/>
            <person name="Daum C."/>
            <person name="Ng V."/>
            <person name="Clum A."/>
            <person name="Steindorff A."/>
            <person name="Ohm R.A."/>
            <person name="Martin F."/>
            <person name="Silar P."/>
            <person name="Natvig D.O."/>
            <person name="Lalanne C."/>
            <person name="Gautier V."/>
            <person name="Ament-Velasquez S.L."/>
            <person name="Kruys A."/>
            <person name="Hutchinson M.I."/>
            <person name="Powell A.J."/>
            <person name="Barry K."/>
            <person name="Miller A.N."/>
            <person name="Grigoriev I.V."/>
            <person name="Debuchy R."/>
            <person name="Gladieux P."/>
            <person name="Hiltunen Thoren M."/>
            <person name="Johannesson H."/>
        </authorList>
    </citation>
    <scope>NUCLEOTIDE SEQUENCE</scope>
    <source>
        <strain evidence="2">CBS 315.58</strain>
    </source>
</reference>
<feature type="domain" description="N-acetyltransferase" evidence="1">
    <location>
        <begin position="6"/>
        <end position="206"/>
    </location>
</feature>
<comment type="caution">
    <text evidence="2">The sequence shown here is derived from an EMBL/GenBank/DDBJ whole genome shotgun (WGS) entry which is preliminary data.</text>
</comment>
<protein>
    <recommendedName>
        <fullName evidence="1">N-acetyltransferase domain-containing protein</fullName>
    </recommendedName>
</protein>
<dbReference type="AlphaFoldDB" id="A0AAN7AX73"/>
<dbReference type="Proteomes" id="UP001303160">
    <property type="component" value="Unassembled WGS sequence"/>
</dbReference>
<dbReference type="EMBL" id="MU863893">
    <property type="protein sequence ID" value="KAK4202928.1"/>
    <property type="molecule type" value="Genomic_DNA"/>
</dbReference>
<dbReference type="InterPro" id="IPR000182">
    <property type="entry name" value="GNAT_dom"/>
</dbReference>
<dbReference type="Gene3D" id="3.40.630.30">
    <property type="match status" value="1"/>
</dbReference>
<sequence length="207" mass="23792">MSNLLQIINLHNRVEFDELLRQRVLCGWDKTAPAIETWRAAMDAETRVMFWIVPPSLAHLPLLERCAGHIALVSETTPPNEELARRDKSLLYISSLFIRPEHRGGLGRKAVQALESWAKVPPYGSPYCEAITLTTLDRRYVEDDSEEWGGVWAKFGQQSPKKGSSNEDWYARMGYVKWKHQPMYDEQCLDGTKVKLVAVFMRKNLSE</sequence>
<dbReference type="CDD" id="cd04301">
    <property type="entry name" value="NAT_SF"/>
    <property type="match status" value="1"/>
</dbReference>
<dbReference type="GO" id="GO:0016747">
    <property type="term" value="F:acyltransferase activity, transferring groups other than amino-acyl groups"/>
    <property type="evidence" value="ECO:0007669"/>
    <property type="project" value="InterPro"/>
</dbReference>
<name>A0AAN7AX73_9PEZI</name>
<organism evidence="2 3">
    <name type="scientific">Triangularia verruculosa</name>
    <dbReference type="NCBI Taxonomy" id="2587418"/>
    <lineage>
        <taxon>Eukaryota</taxon>
        <taxon>Fungi</taxon>
        <taxon>Dikarya</taxon>
        <taxon>Ascomycota</taxon>
        <taxon>Pezizomycotina</taxon>
        <taxon>Sordariomycetes</taxon>
        <taxon>Sordariomycetidae</taxon>
        <taxon>Sordariales</taxon>
        <taxon>Podosporaceae</taxon>
        <taxon>Triangularia</taxon>
    </lineage>
</organism>
<evidence type="ECO:0000313" key="3">
    <source>
        <dbReference type="Proteomes" id="UP001303160"/>
    </source>
</evidence>
<dbReference type="PROSITE" id="PS51186">
    <property type="entry name" value="GNAT"/>
    <property type="match status" value="1"/>
</dbReference>
<keyword evidence="3" id="KW-1185">Reference proteome</keyword>
<dbReference type="InterPro" id="IPR016181">
    <property type="entry name" value="Acyl_CoA_acyltransferase"/>
</dbReference>
<evidence type="ECO:0000313" key="2">
    <source>
        <dbReference type="EMBL" id="KAK4202928.1"/>
    </source>
</evidence>
<evidence type="ECO:0000259" key="1">
    <source>
        <dbReference type="PROSITE" id="PS51186"/>
    </source>
</evidence>
<reference evidence="2" key="2">
    <citation type="submission" date="2023-05" db="EMBL/GenBank/DDBJ databases">
        <authorList>
            <consortium name="Lawrence Berkeley National Laboratory"/>
            <person name="Steindorff A."/>
            <person name="Hensen N."/>
            <person name="Bonometti L."/>
            <person name="Westerberg I."/>
            <person name="Brannstrom I.O."/>
            <person name="Guillou S."/>
            <person name="Cros-Aarteil S."/>
            <person name="Calhoun S."/>
            <person name="Haridas S."/>
            <person name="Kuo A."/>
            <person name="Mondo S."/>
            <person name="Pangilinan J."/>
            <person name="Riley R."/>
            <person name="Labutti K."/>
            <person name="Andreopoulos B."/>
            <person name="Lipzen A."/>
            <person name="Chen C."/>
            <person name="Yanf M."/>
            <person name="Daum C."/>
            <person name="Ng V."/>
            <person name="Clum A."/>
            <person name="Ohm R."/>
            <person name="Martin F."/>
            <person name="Silar P."/>
            <person name="Natvig D."/>
            <person name="Lalanne C."/>
            <person name="Gautier V."/>
            <person name="Ament-Velasquez S.L."/>
            <person name="Kruys A."/>
            <person name="Hutchinson M.I."/>
            <person name="Powell A.J."/>
            <person name="Barry K."/>
            <person name="Miller A.N."/>
            <person name="Grigoriev I.V."/>
            <person name="Debuchy R."/>
            <person name="Gladieux P."/>
            <person name="Thoren M.H."/>
            <person name="Johannesson H."/>
        </authorList>
    </citation>
    <scope>NUCLEOTIDE SEQUENCE</scope>
    <source>
        <strain evidence="2">CBS 315.58</strain>
    </source>
</reference>
<dbReference type="Pfam" id="PF00583">
    <property type="entry name" value="Acetyltransf_1"/>
    <property type="match status" value="1"/>
</dbReference>